<accession>A0A5N5D938</accession>
<organism evidence="7 8">
    <name type="scientific">Lasiodiplodia theobromae</name>
    <dbReference type="NCBI Taxonomy" id="45133"/>
    <lineage>
        <taxon>Eukaryota</taxon>
        <taxon>Fungi</taxon>
        <taxon>Dikarya</taxon>
        <taxon>Ascomycota</taxon>
        <taxon>Pezizomycotina</taxon>
        <taxon>Dothideomycetes</taxon>
        <taxon>Dothideomycetes incertae sedis</taxon>
        <taxon>Botryosphaeriales</taxon>
        <taxon>Botryosphaeriaceae</taxon>
        <taxon>Lasiodiplodia</taxon>
    </lineage>
</organism>
<feature type="signal peptide" evidence="5">
    <location>
        <begin position="1"/>
        <end position="21"/>
    </location>
</feature>
<keyword evidence="8" id="KW-1185">Reference proteome</keyword>
<dbReference type="PANTHER" id="PTHR46044:SF14">
    <property type="entry name" value="ARYLACETONITRILASE"/>
    <property type="match status" value="1"/>
</dbReference>
<dbReference type="GO" id="GO:0000257">
    <property type="term" value="F:nitrilase activity"/>
    <property type="evidence" value="ECO:0007669"/>
    <property type="project" value="UniProtKB-EC"/>
</dbReference>
<feature type="domain" description="CN hydrolase" evidence="6">
    <location>
        <begin position="34"/>
        <end position="309"/>
    </location>
</feature>
<reference evidence="7 8" key="1">
    <citation type="journal article" date="2019" name="Sci. Rep.">
        <title>A multi-omics analysis of the grapevine pathogen Lasiodiplodia theobromae reveals that temperature affects the expression of virulence- and pathogenicity-related genes.</title>
        <authorList>
            <person name="Felix C."/>
            <person name="Meneses R."/>
            <person name="Goncalves M.F.M."/>
            <person name="Tilleman L."/>
            <person name="Duarte A.S."/>
            <person name="Jorrin-Novo J.V."/>
            <person name="Van de Peer Y."/>
            <person name="Deforce D."/>
            <person name="Van Nieuwerburgh F."/>
            <person name="Esteves A.C."/>
            <person name="Alves A."/>
        </authorList>
    </citation>
    <scope>NUCLEOTIDE SEQUENCE [LARGE SCALE GENOMIC DNA]</scope>
    <source>
        <strain evidence="7 8">LA-SOL3</strain>
    </source>
</reference>
<name>A0A5N5D938_9PEZI</name>
<proteinExistence type="inferred from homology"/>
<comment type="similarity">
    <text evidence="1">Belongs to the carbon-nitrogen hydrolase superfamily. Nitrilase family.</text>
</comment>
<dbReference type="OrthoDB" id="10250282at2759"/>
<dbReference type="EC" id="3.5.5.1" evidence="4"/>
<feature type="chain" id="PRO_5024842939" description="nitrilase" evidence="5">
    <location>
        <begin position="22"/>
        <end position="363"/>
    </location>
</feature>
<dbReference type="InterPro" id="IPR003010">
    <property type="entry name" value="C-N_Hydrolase"/>
</dbReference>
<evidence type="ECO:0000256" key="4">
    <source>
        <dbReference type="ARBA" id="ARBA00039045"/>
    </source>
</evidence>
<keyword evidence="5" id="KW-0732">Signal</keyword>
<evidence type="ECO:0000313" key="8">
    <source>
        <dbReference type="Proteomes" id="UP000325902"/>
    </source>
</evidence>
<dbReference type="PROSITE" id="PS50263">
    <property type="entry name" value="CN_HYDROLASE"/>
    <property type="match status" value="1"/>
</dbReference>
<dbReference type="PANTHER" id="PTHR46044">
    <property type="entry name" value="NITRILASE"/>
    <property type="match status" value="1"/>
</dbReference>
<comment type="caution">
    <text evidence="7">The sequence shown here is derived from an EMBL/GenBank/DDBJ whole genome shotgun (WGS) entry which is preliminary data.</text>
</comment>
<comment type="catalytic activity">
    <reaction evidence="3">
        <text>a nitrile + 2 H2O = a carboxylate + NH4(+)</text>
        <dbReference type="Rhea" id="RHEA:21724"/>
        <dbReference type="ChEBI" id="CHEBI:15377"/>
        <dbReference type="ChEBI" id="CHEBI:18379"/>
        <dbReference type="ChEBI" id="CHEBI:28938"/>
        <dbReference type="ChEBI" id="CHEBI:29067"/>
        <dbReference type="EC" id="3.5.5.1"/>
    </reaction>
</comment>
<evidence type="ECO:0000256" key="3">
    <source>
        <dbReference type="ARBA" id="ARBA00036406"/>
    </source>
</evidence>
<dbReference type="Pfam" id="PF00795">
    <property type="entry name" value="CN_hydrolase"/>
    <property type="match status" value="1"/>
</dbReference>
<evidence type="ECO:0000256" key="5">
    <source>
        <dbReference type="SAM" id="SignalP"/>
    </source>
</evidence>
<dbReference type="Proteomes" id="UP000325902">
    <property type="component" value="Unassembled WGS sequence"/>
</dbReference>
<evidence type="ECO:0000256" key="2">
    <source>
        <dbReference type="ARBA" id="ARBA00022801"/>
    </source>
</evidence>
<keyword evidence="2" id="KW-0378">Hydrolase</keyword>
<evidence type="ECO:0000259" key="6">
    <source>
        <dbReference type="PROSITE" id="PS50263"/>
    </source>
</evidence>
<sequence length="363" mass="39098">MKLLPFLLAAGISALPSLSSASTTTNTTTPPTNLTVALVRTPPANWPTPFWNKNWTSPTTTPSLNATIAKALTLIATASSHGASLVVFPELWFPGYPKGIDAAWLASQHAADYVAQSLAVNSTQWHTLLGAARRHGVYLALAYSERAGDAIYMGQALISPSGAPLIVRRKLRPSGIERSFWSDGDTDGFRVVDTATTSQQQDFGRWGLLECWEHFHPSMTFPQQAQLEDVHVAAFPYMPSANDPRALSWESLEVNSAAARLYAVNSGAVTLFAAVGYSAVYAADGTEVASVEADVDWDEQPLLFASVNASAFRREAYDVDGEQSWGVLKQIEGAWPAGVPKVNGTFVEKKTVSIGELLANIQE</sequence>
<dbReference type="InterPro" id="IPR036526">
    <property type="entry name" value="C-N_Hydrolase_sf"/>
</dbReference>
<dbReference type="EMBL" id="VCHE01000047">
    <property type="protein sequence ID" value="KAB2574157.1"/>
    <property type="molecule type" value="Genomic_DNA"/>
</dbReference>
<evidence type="ECO:0000313" key="7">
    <source>
        <dbReference type="EMBL" id="KAB2574157.1"/>
    </source>
</evidence>
<gene>
    <name evidence="7" type="primary">NRLA</name>
    <name evidence="7" type="ORF">DBV05_g7151</name>
</gene>
<evidence type="ECO:0000256" key="1">
    <source>
        <dbReference type="ARBA" id="ARBA00008129"/>
    </source>
</evidence>
<dbReference type="Gene3D" id="3.60.110.10">
    <property type="entry name" value="Carbon-nitrogen hydrolase"/>
    <property type="match status" value="1"/>
</dbReference>
<protein>
    <recommendedName>
        <fullName evidence="4">nitrilase</fullName>
        <ecNumber evidence="4">3.5.5.1</ecNumber>
    </recommendedName>
</protein>
<dbReference type="AlphaFoldDB" id="A0A5N5D938"/>
<dbReference type="SUPFAM" id="SSF56317">
    <property type="entry name" value="Carbon-nitrogen hydrolase"/>
    <property type="match status" value="1"/>
</dbReference>
<dbReference type="InterPro" id="IPR044149">
    <property type="entry name" value="Nitrilases_CHs"/>
</dbReference>